<organism evidence="1 2">
    <name type="scientific">Rhizoctonia solani</name>
    <dbReference type="NCBI Taxonomy" id="456999"/>
    <lineage>
        <taxon>Eukaryota</taxon>
        <taxon>Fungi</taxon>
        <taxon>Dikarya</taxon>
        <taxon>Basidiomycota</taxon>
        <taxon>Agaricomycotina</taxon>
        <taxon>Agaricomycetes</taxon>
        <taxon>Cantharellales</taxon>
        <taxon>Ceratobasidiaceae</taxon>
        <taxon>Rhizoctonia</taxon>
    </lineage>
</organism>
<name>A0A8H3GRG0_9AGAM</name>
<comment type="caution">
    <text evidence="1">The sequence shown here is derived from an EMBL/GenBank/DDBJ whole genome shotgun (WGS) entry which is preliminary data.</text>
</comment>
<proteinExistence type="predicted"/>
<accession>A0A8H3GRG0</accession>
<evidence type="ECO:0000313" key="1">
    <source>
        <dbReference type="EMBL" id="CAE6468872.1"/>
    </source>
</evidence>
<reference evidence="1" key="1">
    <citation type="submission" date="2021-01" db="EMBL/GenBank/DDBJ databases">
        <authorList>
            <person name="Kaushik A."/>
        </authorList>
    </citation>
    <scope>NUCLEOTIDE SEQUENCE</scope>
    <source>
        <strain evidence="1">AG6-10EEA</strain>
    </source>
</reference>
<protein>
    <submittedName>
        <fullName evidence="1">Uncharacterized protein</fullName>
    </submittedName>
</protein>
<sequence length="532" mass="58773">MAYCATNTIGRLACQARCTGCQCAQLWGEHRDYAYADTDKTYSGLTVEGSSSVSETGDIPRVAASLSLPVDLLVGSRRAEPMESHQAINYLTSVERFIDSSAPKLDDLGLRDDFSHPSSPQHQVVQRLLTLPYGCHNYRSSEDSLLGAVMSRGRADCLDSLFSLARPGDQLNPIVSIPQRLGSPEPPPGAALDPDGCMNDLEDPENIQGAITGFLLLDQNVESNSLPFLLHGYATWVAHFLFEPQRVVYSARYNVFRSYTMGTESRQIMNLLANNAYEITRSASYDPGNSPSFSQTESIIRRRLTEASTQIQPSRGSDMQSALEAMRFTYEFISSLCKVGSLSGVLNIMQLAAPVFRRACPDSLENLVNLPTLLTTMITPVQYYGSLDVLLSVLTGRPMFFRYSVEFASGVPESLFLLEDGPGIRWVYGVPDRLTLTFAKMNALLEDFGPQLGRELVKELEEEIKRMKPIVGSSTEPLLSVSRMVVQECWFLAALIYLYMGLCGADSTDTRAKEKSGLIPGLSYDHSRNSYK</sequence>
<gene>
    <name evidence="1" type="ORF">RDB_LOCUS71820</name>
</gene>
<dbReference type="AlphaFoldDB" id="A0A8H3GRG0"/>
<dbReference type="Proteomes" id="UP000663853">
    <property type="component" value="Unassembled WGS sequence"/>
</dbReference>
<evidence type="ECO:0000313" key="2">
    <source>
        <dbReference type="Proteomes" id="UP000663853"/>
    </source>
</evidence>
<dbReference type="EMBL" id="CAJMXA010001743">
    <property type="protein sequence ID" value="CAE6468872.1"/>
    <property type="molecule type" value="Genomic_DNA"/>
</dbReference>